<dbReference type="EMBL" id="QPJS01000004">
    <property type="protein sequence ID" value="RCX02387.1"/>
    <property type="molecule type" value="Genomic_DNA"/>
</dbReference>
<proteinExistence type="inferred from homology"/>
<dbReference type="Proteomes" id="UP000253517">
    <property type="component" value="Unassembled WGS sequence"/>
</dbReference>
<name>A0A369A2U4_9FLAO</name>
<protein>
    <submittedName>
        <fullName evidence="3">Nucleotide-binding universal stress UspA family protein</fullName>
    </submittedName>
</protein>
<gene>
    <name evidence="3" type="ORF">DES35_104147</name>
</gene>
<dbReference type="Gene3D" id="3.40.50.12370">
    <property type="match status" value="1"/>
</dbReference>
<dbReference type="CDD" id="cd00293">
    <property type="entry name" value="USP-like"/>
    <property type="match status" value="1"/>
</dbReference>
<evidence type="ECO:0000256" key="1">
    <source>
        <dbReference type="ARBA" id="ARBA00008791"/>
    </source>
</evidence>
<reference evidence="3 4" key="1">
    <citation type="submission" date="2018-07" db="EMBL/GenBank/DDBJ databases">
        <title>Genomic Encyclopedia of Type Strains, Phase IV (KMG-IV): sequencing the most valuable type-strain genomes for metagenomic binning, comparative biology and taxonomic classification.</title>
        <authorList>
            <person name="Goeker M."/>
        </authorList>
    </citation>
    <scope>NUCLEOTIDE SEQUENCE [LARGE SCALE GENOMIC DNA]</scope>
    <source>
        <strain evidence="3 4">DSM 21410</strain>
    </source>
</reference>
<evidence type="ECO:0000313" key="3">
    <source>
        <dbReference type="EMBL" id="RCX02387.1"/>
    </source>
</evidence>
<sequence length="277" mass="31897">MKILIPTDFSLQAEYAWILARKINEKIPSEIHFVHVLNVPETVEQTESGNITTCGDISPASMQRLYDDANLKLKEFKEKKFPTAESHILLGKITERIVEFARSKKFDVIIMGTKGEEKFRDKISGTEAQHVVRKSDIPVLTVRCDRSSSDLTNILFVHDFNVEEKFDISLMKKIQSAFGSKVILLHIFNDEKEELKKSAIEQKMREYADKEGLSNYEIHFIRDRDVELGVFHFDQMHSTDLVCIGTHGKGSLIYASIAEKLVNHMFKPLLTFRIYDK</sequence>
<comment type="caution">
    <text evidence="3">The sequence shown here is derived from an EMBL/GenBank/DDBJ whole genome shotgun (WGS) entry which is preliminary data.</text>
</comment>
<feature type="domain" description="UspA" evidence="2">
    <location>
        <begin position="2"/>
        <end position="143"/>
    </location>
</feature>
<dbReference type="RefSeq" id="WP_160171981.1">
    <property type="nucleotide sequence ID" value="NZ_BHZF01000005.1"/>
</dbReference>
<dbReference type="AlphaFoldDB" id="A0A369A2U4"/>
<dbReference type="PANTHER" id="PTHR46268">
    <property type="entry name" value="STRESS RESPONSE PROTEIN NHAX"/>
    <property type="match status" value="1"/>
</dbReference>
<organism evidence="3 4">
    <name type="scientific">Schleiferia thermophila</name>
    <dbReference type="NCBI Taxonomy" id="884107"/>
    <lineage>
        <taxon>Bacteria</taxon>
        <taxon>Pseudomonadati</taxon>
        <taxon>Bacteroidota</taxon>
        <taxon>Flavobacteriia</taxon>
        <taxon>Flavobacteriales</taxon>
        <taxon>Schleiferiaceae</taxon>
        <taxon>Schleiferia</taxon>
    </lineage>
</organism>
<dbReference type="Pfam" id="PF00582">
    <property type="entry name" value="Usp"/>
    <property type="match status" value="1"/>
</dbReference>
<keyword evidence="4" id="KW-1185">Reference proteome</keyword>
<evidence type="ECO:0000313" key="4">
    <source>
        <dbReference type="Proteomes" id="UP000253517"/>
    </source>
</evidence>
<dbReference type="PRINTS" id="PR01438">
    <property type="entry name" value="UNVRSLSTRESS"/>
</dbReference>
<comment type="similarity">
    <text evidence="1">Belongs to the universal stress protein A family.</text>
</comment>
<dbReference type="SUPFAM" id="SSF52402">
    <property type="entry name" value="Adenine nucleotide alpha hydrolases-like"/>
    <property type="match status" value="2"/>
</dbReference>
<dbReference type="InterPro" id="IPR006015">
    <property type="entry name" value="Universal_stress_UspA"/>
</dbReference>
<dbReference type="PANTHER" id="PTHR46268:SF6">
    <property type="entry name" value="UNIVERSAL STRESS PROTEIN UP12"/>
    <property type="match status" value="1"/>
</dbReference>
<evidence type="ECO:0000259" key="2">
    <source>
        <dbReference type="Pfam" id="PF00582"/>
    </source>
</evidence>
<dbReference type="InterPro" id="IPR006016">
    <property type="entry name" value="UspA"/>
</dbReference>
<accession>A0A369A2U4</accession>